<evidence type="ECO:0000256" key="1">
    <source>
        <dbReference type="SAM" id="MobiDB-lite"/>
    </source>
</evidence>
<accession>A0ABM1VSP6</accession>
<keyword evidence="2" id="KW-1185">Reference proteome</keyword>
<dbReference type="RefSeq" id="XP_035825438.1">
    <property type="nucleotide sequence ID" value="XM_035969545.1"/>
</dbReference>
<protein>
    <submittedName>
        <fullName evidence="3">Uncharacterized protein LOC118477614</fullName>
    </submittedName>
</protein>
<evidence type="ECO:0000313" key="2">
    <source>
        <dbReference type="Proteomes" id="UP000694888"/>
    </source>
</evidence>
<feature type="compositionally biased region" description="Basic and acidic residues" evidence="1">
    <location>
        <begin position="135"/>
        <end position="151"/>
    </location>
</feature>
<gene>
    <name evidence="3" type="primary">LOC118477614</name>
</gene>
<sequence length="249" mass="28384">MRAVDRHDQLLQPYNATRKTLKWHKKLGLRFLQIGLLNTHLIAKKAGNSQSFLDFQKDVIHKLLFSGAAAPDNGDDHSVPLTGRHFIDRVPATACKTKAQKKCRVCASRNIWKDIRQRQKAKAAATADSSVRVGRPPETRADTRKTEEWRAKNRLAQQKRRANMSSQKKRRERERNRAYLQRKKDAQFPKTPPAREPAPSTGVSASTVSRVKKRFGWKLLPSLKSLIKSLFKKNPEKLVQQGLSYSSPS</sequence>
<reference evidence="3" key="1">
    <citation type="submission" date="2025-08" db="UniProtKB">
        <authorList>
            <consortium name="RefSeq"/>
        </authorList>
    </citation>
    <scope>IDENTIFICATION</scope>
</reference>
<feature type="region of interest" description="Disordered" evidence="1">
    <location>
        <begin position="117"/>
        <end position="208"/>
    </location>
</feature>
<proteinExistence type="predicted"/>
<evidence type="ECO:0000313" key="3">
    <source>
        <dbReference type="RefSeq" id="XP_035825438.1"/>
    </source>
</evidence>
<name>A0ABM1VSP6_APLCA</name>
<dbReference type="Proteomes" id="UP000694888">
    <property type="component" value="Unplaced"/>
</dbReference>
<feature type="compositionally biased region" description="Basic and acidic residues" evidence="1">
    <location>
        <begin position="173"/>
        <end position="187"/>
    </location>
</feature>
<dbReference type="PANTHER" id="PTHR46599:SF3">
    <property type="entry name" value="PIGGYBAC TRANSPOSABLE ELEMENT-DERIVED PROTEIN 4"/>
    <property type="match status" value="1"/>
</dbReference>
<organism evidence="2 3">
    <name type="scientific">Aplysia californica</name>
    <name type="common">California sea hare</name>
    <dbReference type="NCBI Taxonomy" id="6500"/>
    <lineage>
        <taxon>Eukaryota</taxon>
        <taxon>Metazoa</taxon>
        <taxon>Spiralia</taxon>
        <taxon>Lophotrochozoa</taxon>
        <taxon>Mollusca</taxon>
        <taxon>Gastropoda</taxon>
        <taxon>Heterobranchia</taxon>
        <taxon>Euthyneura</taxon>
        <taxon>Tectipleura</taxon>
        <taxon>Aplysiida</taxon>
        <taxon>Aplysioidea</taxon>
        <taxon>Aplysiidae</taxon>
        <taxon>Aplysia</taxon>
    </lineage>
</organism>
<dbReference type="PANTHER" id="PTHR46599">
    <property type="entry name" value="PIGGYBAC TRANSPOSABLE ELEMENT-DERIVED PROTEIN 4"/>
    <property type="match status" value="1"/>
</dbReference>
<feature type="compositionally biased region" description="Basic residues" evidence="1">
    <location>
        <begin position="157"/>
        <end position="172"/>
    </location>
</feature>
<dbReference type="GeneID" id="118477614"/>